<feature type="transmembrane region" description="Helical" evidence="14">
    <location>
        <begin position="34"/>
        <end position="54"/>
    </location>
</feature>
<dbReference type="GO" id="GO:0016301">
    <property type="term" value="F:kinase activity"/>
    <property type="evidence" value="ECO:0007669"/>
    <property type="project" value="UniProtKB-KW"/>
</dbReference>
<comment type="caution">
    <text evidence="16">The sequence shown here is derived from an EMBL/GenBank/DDBJ whole genome shotgun (WGS) entry which is preliminary data.</text>
</comment>
<dbReference type="EC" id="2.7.13.3" evidence="3"/>
<evidence type="ECO:0000256" key="11">
    <source>
        <dbReference type="ARBA" id="ARBA00022989"/>
    </source>
</evidence>
<dbReference type="PANTHER" id="PTHR45453">
    <property type="entry name" value="PHOSPHATE REGULON SENSOR PROTEIN PHOR"/>
    <property type="match status" value="1"/>
</dbReference>
<dbReference type="PROSITE" id="PS50109">
    <property type="entry name" value="HIS_KIN"/>
    <property type="match status" value="1"/>
</dbReference>
<evidence type="ECO:0000313" key="17">
    <source>
        <dbReference type="Proteomes" id="UP001229346"/>
    </source>
</evidence>
<keyword evidence="12" id="KW-0902">Two-component regulatory system</keyword>
<dbReference type="Gene3D" id="3.30.565.10">
    <property type="entry name" value="Histidine kinase-like ATPase, C-terminal domain"/>
    <property type="match status" value="1"/>
</dbReference>
<keyword evidence="7 14" id="KW-0812">Transmembrane</keyword>
<keyword evidence="13 14" id="KW-0472">Membrane</keyword>
<evidence type="ECO:0000256" key="5">
    <source>
        <dbReference type="ARBA" id="ARBA00022553"/>
    </source>
</evidence>
<dbReference type="Pfam" id="PF02518">
    <property type="entry name" value="HATPase_c"/>
    <property type="match status" value="1"/>
</dbReference>
<keyword evidence="8" id="KW-0547">Nucleotide-binding</keyword>
<evidence type="ECO:0000256" key="8">
    <source>
        <dbReference type="ARBA" id="ARBA00022741"/>
    </source>
</evidence>
<keyword evidence="9 16" id="KW-0418">Kinase</keyword>
<comment type="subcellular location">
    <subcellularLocation>
        <location evidence="2">Cell membrane</location>
        <topology evidence="2">Multi-pass membrane protein</topology>
    </subcellularLocation>
</comment>
<evidence type="ECO:0000256" key="9">
    <source>
        <dbReference type="ARBA" id="ARBA00022777"/>
    </source>
</evidence>
<sequence>MKLFAREQWPVVVVVLLQMAAVTVVFYLEGFRDWKVALYAYLLGFFFVAVYLVYRYMSHRRFYEVLSSKQVRLEESIQSLEDAPLQAALGELLQSQYRHYEKRILEDERKWQNQITFMNQWVHQMKTPLSVLELLLQDGDEPRDISMSEETERIRKGLEMVLYMARLETFEEDFQVETLSLRELVNDVILENKRLFIRSFVYPEIRIEEELRVESDAKWLRFILQQLIANAVNYSSGSKKKVTVSATTDDRSVILEVIDRGAGIPASDLSRVFQPFFTGENGRRFKESTGMGLYIVKLVLDKMNHDIKLESKVGEGTTVRITFPYAART</sequence>
<accession>A0ABT9TWT5</accession>
<keyword evidence="17" id="KW-1185">Reference proteome</keyword>
<keyword evidence="4" id="KW-1003">Cell membrane</keyword>
<keyword evidence="11 14" id="KW-1133">Transmembrane helix</keyword>
<comment type="catalytic activity">
    <reaction evidence="1">
        <text>ATP + protein L-histidine = ADP + protein N-phospho-L-histidine.</text>
        <dbReference type="EC" id="2.7.13.3"/>
    </reaction>
</comment>
<dbReference type="SUPFAM" id="SSF55874">
    <property type="entry name" value="ATPase domain of HSP90 chaperone/DNA topoisomerase II/histidine kinase"/>
    <property type="match status" value="1"/>
</dbReference>
<keyword evidence="5" id="KW-0597">Phosphoprotein</keyword>
<dbReference type="PANTHER" id="PTHR45453:SF2">
    <property type="entry name" value="HISTIDINE KINASE"/>
    <property type="match status" value="1"/>
</dbReference>
<evidence type="ECO:0000256" key="13">
    <source>
        <dbReference type="ARBA" id="ARBA00023136"/>
    </source>
</evidence>
<name>A0ABT9TWT5_PAEHA</name>
<keyword evidence="10" id="KW-0067">ATP-binding</keyword>
<evidence type="ECO:0000256" key="2">
    <source>
        <dbReference type="ARBA" id="ARBA00004651"/>
    </source>
</evidence>
<evidence type="ECO:0000256" key="10">
    <source>
        <dbReference type="ARBA" id="ARBA00022840"/>
    </source>
</evidence>
<evidence type="ECO:0000256" key="7">
    <source>
        <dbReference type="ARBA" id="ARBA00022692"/>
    </source>
</evidence>
<feature type="domain" description="Histidine kinase" evidence="15">
    <location>
        <begin position="120"/>
        <end position="327"/>
    </location>
</feature>
<dbReference type="Proteomes" id="UP001229346">
    <property type="component" value="Unassembled WGS sequence"/>
</dbReference>
<evidence type="ECO:0000256" key="12">
    <source>
        <dbReference type="ARBA" id="ARBA00023012"/>
    </source>
</evidence>
<dbReference type="InterPro" id="IPR005467">
    <property type="entry name" value="His_kinase_dom"/>
</dbReference>
<dbReference type="EMBL" id="JAUSSU010000001">
    <property type="protein sequence ID" value="MDQ0111188.1"/>
    <property type="molecule type" value="Genomic_DNA"/>
</dbReference>
<dbReference type="InterPro" id="IPR050351">
    <property type="entry name" value="BphY/WalK/GraS-like"/>
</dbReference>
<evidence type="ECO:0000256" key="4">
    <source>
        <dbReference type="ARBA" id="ARBA00022475"/>
    </source>
</evidence>
<reference evidence="16 17" key="1">
    <citation type="submission" date="2023-07" db="EMBL/GenBank/DDBJ databases">
        <title>Sorghum-associated microbial communities from plants grown in Nebraska, USA.</title>
        <authorList>
            <person name="Schachtman D."/>
        </authorList>
    </citation>
    <scope>NUCLEOTIDE SEQUENCE [LARGE SCALE GENOMIC DNA]</scope>
    <source>
        <strain evidence="16 17">CC482</strain>
    </source>
</reference>
<dbReference type="SMART" id="SM00387">
    <property type="entry name" value="HATPase_c"/>
    <property type="match status" value="1"/>
</dbReference>
<dbReference type="InterPro" id="IPR036890">
    <property type="entry name" value="HATPase_C_sf"/>
</dbReference>
<evidence type="ECO:0000256" key="3">
    <source>
        <dbReference type="ARBA" id="ARBA00012438"/>
    </source>
</evidence>
<proteinExistence type="predicted"/>
<evidence type="ECO:0000256" key="6">
    <source>
        <dbReference type="ARBA" id="ARBA00022679"/>
    </source>
</evidence>
<dbReference type="CDD" id="cd00082">
    <property type="entry name" value="HisKA"/>
    <property type="match status" value="1"/>
</dbReference>
<evidence type="ECO:0000256" key="1">
    <source>
        <dbReference type="ARBA" id="ARBA00000085"/>
    </source>
</evidence>
<protein>
    <recommendedName>
        <fullName evidence="3">histidine kinase</fullName>
        <ecNumber evidence="3">2.7.13.3</ecNumber>
    </recommendedName>
</protein>
<evidence type="ECO:0000259" key="15">
    <source>
        <dbReference type="PROSITE" id="PS50109"/>
    </source>
</evidence>
<dbReference type="InterPro" id="IPR003661">
    <property type="entry name" value="HisK_dim/P_dom"/>
</dbReference>
<dbReference type="InterPro" id="IPR003594">
    <property type="entry name" value="HATPase_dom"/>
</dbReference>
<evidence type="ECO:0000256" key="14">
    <source>
        <dbReference type="SAM" id="Phobius"/>
    </source>
</evidence>
<dbReference type="RefSeq" id="WP_307200922.1">
    <property type="nucleotide sequence ID" value="NZ_JAUSSU010000001.1"/>
</dbReference>
<dbReference type="PRINTS" id="PR00344">
    <property type="entry name" value="BCTRLSENSOR"/>
</dbReference>
<gene>
    <name evidence="16" type="ORF">J2T15_000604</name>
</gene>
<keyword evidence="6" id="KW-0808">Transferase</keyword>
<organism evidence="16 17">
    <name type="scientific">Paenibacillus harenae</name>
    <dbReference type="NCBI Taxonomy" id="306543"/>
    <lineage>
        <taxon>Bacteria</taxon>
        <taxon>Bacillati</taxon>
        <taxon>Bacillota</taxon>
        <taxon>Bacilli</taxon>
        <taxon>Bacillales</taxon>
        <taxon>Paenibacillaceae</taxon>
        <taxon>Paenibacillus</taxon>
    </lineage>
</organism>
<feature type="transmembrane region" description="Helical" evidence="14">
    <location>
        <begin position="9"/>
        <end position="28"/>
    </location>
</feature>
<dbReference type="InterPro" id="IPR004358">
    <property type="entry name" value="Sig_transdc_His_kin-like_C"/>
</dbReference>
<evidence type="ECO:0000313" key="16">
    <source>
        <dbReference type="EMBL" id="MDQ0111188.1"/>
    </source>
</evidence>